<evidence type="ECO:0000313" key="3">
    <source>
        <dbReference type="EMBL" id="KAF2456909.1"/>
    </source>
</evidence>
<sequence length="225" mass="23521">MKVASTLAATIFTSAVVGSPVSSLAPRHWGSWGGFWGGWHGWHGSHGGHEGELSCPANGTLAPGAIEPSLMVVISASEPDTAFGGTQWPEITPDDKCTIFNLDLPGDAGNSTCTLKFLFPDHTQTSAPYYIDGGMHFTFNGYAPGVGADTSTTYAMQPEDGPNPPTPPALLEPGNAYIINAGPCLVPEGVEKFTVSGALCSSDSTFKYLQTSGMKCPIGFYVEIS</sequence>
<feature type="domain" description="Ubiquitin 3 binding protein But2 C-terminal" evidence="2">
    <location>
        <begin position="68"/>
        <end position="212"/>
    </location>
</feature>
<name>A0A6A6NZ08_9PEZI</name>
<proteinExistence type="predicted"/>
<feature type="chain" id="PRO_5025485578" evidence="1">
    <location>
        <begin position="19"/>
        <end position="225"/>
    </location>
</feature>
<protein>
    <submittedName>
        <fullName evidence="3">Ubiquitin 3 binding protein But2 C-terminal domain-containing protein</fullName>
    </submittedName>
</protein>
<organism evidence="3 4">
    <name type="scientific">Lineolata rhizophorae</name>
    <dbReference type="NCBI Taxonomy" id="578093"/>
    <lineage>
        <taxon>Eukaryota</taxon>
        <taxon>Fungi</taxon>
        <taxon>Dikarya</taxon>
        <taxon>Ascomycota</taxon>
        <taxon>Pezizomycotina</taxon>
        <taxon>Dothideomycetes</taxon>
        <taxon>Dothideomycetes incertae sedis</taxon>
        <taxon>Lineolatales</taxon>
        <taxon>Lineolataceae</taxon>
        <taxon>Lineolata</taxon>
    </lineage>
</organism>
<accession>A0A6A6NZ08</accession>
<dbReference type="AlphaFoldDB" id="A0A6A6NZ08"/>
<feature type="signal peptide" evidence="1">
    <location>
        <begin position="1"/>
        <end position="18"/>
    </location>
</feature>
<dbReference type="EMBL" id="MU001682">
    <property type="protein sequence ID" value="KAF2456909.1"/>
    <property type="molecule type" value="Genomic_DNA"/>
</dbReference>
<keyword evidence="4" id="KW-1185">Reference proteome</keyword>
<dbReference type="PANTHER" id="PTHR39613">
    <property type="entry name" value="ANCHORED CELL WALL PROTEIN, PUTATIVE (AFU_ORTHOLOGUE AFUA_4G08960)-RELATED"/>
    <property type="match status" value="1"/>
</dbReference>
<evidence type="ECO:0000313" key="4">
    <source>
        <dbReference type="Proteomes" id="UP000799766"/>
    </source>
</evidence>
<reference evidence="3" key="1">
    <citation type="journal article" date="2020" name="Stud. Mycol.">
        <title>101 Dothideomycetes genomes: a test case for predicting lifestyles and emergence of pathogens.</title>
        <authorList>
            <person name="Haridas S."/>
            <person name="Albert R."/>
            <person name="Binder M."/>
            <person name="Bloem J."/>
            <person name="Labutti K."/>
            <person name="Salamov A."/>
            <person name="Andreopoulos B."/>
            <person name="Baker S."/>
            <person name="Barry K."/>
            <person name="Bills G."/>
            <person name="Bluhm B."/>
            <person name="Cannon C."/>
            <person name="Castanera R."/>
            <person name="Culley D."/>
            <person name="Daum C."/>
            <person name="Ezra D."/>
            <person name="Gonzalez J."/>
            <person name="Henrissat B."/>
            <person name="Kuo A."/>
            <person name="Liang C."/>
            <person name="Lipzen A."/>
            <person name="Lutzoni F."/>
            <person name="Magnuson J."/>
            <person name="Mondo S."/>
            <person name="Nolan M."/>
            <person name="Ohm R."/>
            <person name="Pangilinan J."/>
            <person name="Park H.-J."/>
            <person name="Ramirez L."/>
            <person name="Alfaro M."/>
            <person name="Sun H."/>
            <person name="Tritt A."/>
            <person name="Yoshinaga Y."/>
            <person name="Zwiers L.-H."/>
            <person name="Turgeon B."/>
            <person name="Goodwin S."/>
            <person name="Spatafora J."/>
            <person name="Crous P."/>
            <person name="Grigoriev I."/>
        </authorList>
    </citation>
    <scope>NUCLEOTIDE SEQUENCE</scope>
    <source>
        <strain evidence="3">ATCC 16933</strain>
    </source>
</reference>
<dbReference type="Pfam" id="PF09792">
    <property type="entry name" value="But2"/>
    <property type="match status" value="1"/>
</dbReference>
<dbReference type="InterPro" id="IPR018620">
    <property type="entry name" value="Ubiquitin3-bd_protein_But2_C"/>
</dbReference>
<dbReference type="OrthoDB" id="4657524at2759"/>
<evidence type="ECO:0000256" key="1">
    <source>
        <dbReference type="SAM" id="SignalP"/>
    </source>
</evidence>
<keyword evidence="1" id="KW-0732">Signal</keyword>
<evidence type="ECO:0000259" key="2">
    <source>
        <dbReference type="Pfam" id="PF09792"/>
    </source>
</evidence>
<gene>
    <name evidence="3" type="ORF">BDY21DRAFT_346411</name>
</gene>
<dbReference type="Proteomes" id="UP000799766">
    <property type="component" value="Unassembled WGS sequence"/>
</dbReference>
<dbReference type="PANTHER" id="PTHR39613:SF1">
    <property type="entry name" value="ANCHORED CELL WALL PROTEIN, PUTATIVE (AFU_ORTHOLOGUE AFUA_4G08960)-RELATED"/>
    <property type="match status" value="1"/>
</dbReference>